<protein>
    <recommendedName>
        <fullName evidence="2">EGF-like calcium-binding domain-containing protein</fullName>
    </recommendedName>
</protein>
<dbReference type="InterPro" id="IPR002049">
    <property type="entry name" value="LE_dom"/>
</dbReference>
<accession>A0AAV2I766</accession>
<gene>
    <name evidence="3" type="ORF">GSLYS_00015668001</name>
</gene>
<evidence type="ECO:0000313" key="3">
    <source>
        <dbReference type="EMBL" id="CAL1542062.1"/>
    </source>
</evidence>
<feature type="non-terminal residue" evidence="3">
    <location>
        <position position="141"/>
    </location>
</feature>
<dbReference type="PROSITE" id="PS01187">
    <property type="entry name" value="EGF_CA"/>
    <property type="match status" value="1"/>
</dbReference>
<dbReference type="Proteomes" id="UP001497497">
    <property type="component" value="Unassembled WGS sequence"/>
</dbReference>
<comment type="caution">
    <text evidence="3">The sequence shown here is derived from an EMBL/GenBank/DDBJ whole genome shotgun (WGS) entry which is preliminary data.</text>
</comment>
<evidence type="ECO:0000313" key="4">
    <source>
        <dbReference type="Proteomes" id="UP001497497"/>
    </source>
</evidence>
<dbReference type="CDD" id="cd00055">
    <property type="entry name" value="EGF_Lam"/>
    <property type="match status" value="1"/>
</dbReference>
<feature type="domain" description="EGF-like calcium-binding" evidence="2">
    <location>
        <begin position="103"/>
        <end position="141"/>
    </location>
</feature>
<name>A0AAV2I766_LYMST</name>
<dbReference type="GO" id="GO:0005509">
    <property type="term" value="F:calcium ion binding"/>
    <property type="evidence" value="ECO:0007669"/>
    <property type="project" value="InterPro"/>
</dbReference>
<keyword evidence="1" id="KW-1015">Disulfide bond</keyword>
<dbReference type="InterPro" id="IPR035914">
    <property type="entry name" value="Sperma_CUB_dom_sf"/>
</dbReference>
<dbReference type="EMBL" id="CAXITT010000468">
    <property type="protein sequence ID" value="CAL1542062.1"/>
    <property type="molecule type" value="Genomic_DNA"/>
</dbReference>
<proteinExistence type="predicted"/>
<dbReference type="InterPro" id="IPR001881">
    <property type="entry name" value="EGF-like_Ca-bd_dom"/>
</dbReference>
<evidence type="ECO:0000259" key="2">
    <source>
        <dbReference type="SMART" id="SM00179"/>
    </source>
</evidence>
<dbReference type="InterPro" id="IPR018097">
    <property type="entry name" value="EGF_Ca-bd_CS"/>
</dbReference>
<feature type="non-terminal residue" evidence="3">
    <location>
        <position position="1"/>
    </location>
</feature>
<dbReference type="Gene3D" id="2.170.300.10">
    <property type="entry name" value="Tie2 ligand-binding domain superfamily"/>
    <property type="match status" value="1"/>
</dbReference>
<dbReference type="SUPFAM" id="SSF49854">
    <property type="entry name" value="Spermadhesin, CUB domain"/>
    <property type="match status" value="1"/>
</dbReference>
<organism evidence="3 4">
    <name type="scientific">Lymnaea stagnalis</name>
    <name type="common">Great pond snail</name>
    <name type="synonym">Helix stagnalis</name>
    <dbReference type="NCBI Taxonomy" id="6523"/>
    <lineage>
        <taxon>Eukaryota</taxon>
        <taxon>Metazoa</taxon>
        <taxon>Spiralia</taxon>
        <taxon>Lophotrochozoa</taxon>
        <taxon>Mollusca</taxon>
        <taxon>Gastropoda</taxon>
        <taxon>Heterobranchia</taxon>
        <taxon>Euthyneura</taxon>
        <taxon>Panpulmonata</taxon>
        <taxon>Hygrophila</taxon>
        <taxon>Lymnaeoidea</taxon>
        <taxon>Lymnaeidae</taxon>
        <taxon>Lymnaea</taxon>
    </lineage>
</organism>
<keyword evidence="4" id="KW-1185">Reference proteome</keyword>
<dbReference type="AlphaFoldDB" id="A0AAV2I766"/>
<evidence type="ECO:0000256" key="1">
    <source>
        <dbReference type="ARBA" id="ARBA00023157"/>
    </source>
</evidence>
<sequence length="141" mass="15636">YDGSNITAPLLGHFDGQNYHNGRLPPNYIRSSGNIMYIARTAQSYYSQGFAVSYTSHECKDFFYDTNCSTPCNCNKSNTDYCNSTTGQCICKPHWTSPDCTVDKNECLVDPLACPNYSDCTNLQPGYQCDCKTGLEKNATG</sequence>
<dbReference type="SUPFAM" id="SSF57196">
    <property type="entry name" value="EGF/Laminin"/>
    <property type="match status" value="1"/>
</dbReference>
<reference evidence="3 4" key="1">
    <citation type="submission" date="2024-04" db="EMBL/GenBank/DDBJ databases">
        <authorList>
            <consortium name="Genoscope - CEA"/>
            <person name="William W."/>
        </authorList>
    </citation>
    <scope>NUCLEOTIDE SEQUENCE [LARGE SCALE GENOMIC DNA]</scope>
</reference>
<dbReference type="SMART" id="SM00179">
    <property type="entry name" value="EGF_CA"/>
    <property type="match status" value="1"/>
</dbReference>
<dbReference type="Gene3D" id="2.10.25.10">
    <property type="entry name" value="Laminin"/>
    <property type="match status" value="1"/>
</dbReference>